<organism evidence="2">
    <name type="scientific">Eiseniibacteriota bacterium</name>
    <dbReference type="NCBI Taxonomy" id="2212470"/>
    <lineage>
        <taxon>Bacteria</taxon>
        <taxon>Candidatus Eiseniibacteriota</taxon>
    </lineage>
</organism>
<dbReference type="GO" id="GO:1902201">
    <property type="term" value="P:negative regulation of bacterial-type flagellum-dependent cell motility"/>
    <property type="evidence" value="ECO:0007669"/>
    <property type="project" value="TreeGrafter"/>
</dbReference>
<dbReference type="NCBIfam" id="TIGR00254">
    <property type="entry name" value="GGDEF"/>
    <property type="match status" value="1"/>
</dbReference>
<comment type="caution">
    <text evidence="2">The sequence shown here is derived from an EMBL/GenBank/DDBJ whole genome shotgun (WGS) entry which is preliminary data.</text>
</comment>
<name>A0A7V2F3R0_UNCEI</name>
<dbReference type="PANTHER" id="PTHR45138:SF9">
    <property type="entry name" value="DIGUANYLATE CYCLASE DGCM-RELATED"/>
    <property type="match status" value="1"/>
</dbReference>
<dbReference type="GO" id="GO:0052621">
    <property type="term" value="F:diguanylate cyclase activity"/>
    <property type="evidence" value="ECO:0007669"/>
    <property type="project" value="TreeGrafter"/>
</dbReference>
<dbReference type="GO" id="GO:0005886">
    <property type="term" value="C:plasma membrane"/>
    <property type="evidence" value="ECO:0007669"/>
    <property type="project" value="TreeGrafter"/>
</dbReference>
<evidence type="ECO:0000313" key="2">
    <source>
        <dbReference type="EMBL" id="HER43758.1"/>
    </source>
</evidence>
<protein>
    <submittedName>
        <fullName evidence="2">Sensor domain-containing diguanylate cyclase</fullName>
    </submittedName>
</protein>
<dbReference type="FunFam" id="3.30.70.270:FF:000001">
    <property type="entry name" value="Diguanylate cyclase domain protein"/>
    <property type="match status" value="1"/>
</dbReference>
<dbReference type="SMART" id="SM00267">
    <property type="entry name" value="GGDEF"/>
    <property type="match status" value="1"/>
</dbReference>
<reference evidence="2" key="1">
    <citation type="journal article" date="2020" name="mSystems">
        <title>Genome- and Community-Level Interaction Insights into Carbon Utilization and Element Cycling Functions of Hydrothermarchaeota in Hydrothermal Sediment.</title>
        <authorList>
            <person name="Zhou Z."/>
            <person name="Liu Y."/>
            <person name="Xu W."/>
            <person name="Pan J."/>
            <person name="Luo Z.H."/>
            <person name="Li M."/>
        </authorList>
    </citation>
    <scope>NUCLEOTIDE SEQUENCE [LARGE SCALE GENOMIC DNA]</scope>
    <source>
        <strain evidence="2">SpSt-1233</strain>
    </source>
</reference>
<dbReference type="Proteomes" id="UP000886069">
    <property type="component" value="Unassembled WGS sequence"/>
</dbReference>
<dbReference type="AlphaFoldDB" id="A0A7V2F3R0"/>
<dbReference type="PANTHER" id="PTHR45138">
    <property type="entry name" value="REGULATORY COMPONENTS OF SENSORY TRANSDUCTION SYSTEM"/>
    <property type="match status" value="1"/>
</dbReference>
<dbReference type="GO" id="GO:0043709">
    <property type="term" value="P:cell adhesion involved in single-species biofilm formation"/>
    <property type="evidence" value="ECO:0007669"/>
    <property type="project" value="TreeGrafter"/>
</dbReference>
<proteinExistence type="predicted"/>
<dbReference type="InterPro" id="IPR050469">
    <property type="entry name" value="Diguanylate_Cyclase"/>
</dbReference>
<dbReference type="Pfam" id="PF00990">
    <property type="entry name" value="GGDEF"/>
    <property type="match status" value="1"/>
</dbReference>
<dbReference type="EMBL" id="DSEC01000336">
    <property type="protein sequence ID" value="HER43758.1"/>
    <property type="molecule type" value="Genomic_DNA"/>
</dbReference>
<gene>
    <name evidence="2" type="ORF">ENO08_04795</name>
</gene>
<dbReference type="InterPro" id="IPR029787">
    <property type="entry name" value="Nucleotide_cyclase"/>
</dbReference>
<accession>A0A7V2F3R0</accession>
<dbReference type="InterPro" id="IPR000160">
    <property type="entry name" value="GGDEF_dom"/>
</dbReference>
<dbReference type="InterPro" id="IPR043128">
    <property type="entry name" value="Rev_trsase/Diguanyl_cyclase"/>
</dbReference>
<sequence length="438" mass="49527">MHQGLEKDYAFLLSKLIPRHILSHERQAAVRRAVTGGNRIDMIGEAYRAMEELVAKGVFLEKDTVRRGDEVRLAYARSGSPSRITLVMSGSEWIRVSGVTGKKEGILPSVLAGIISSLSLNDSPRTMSRRLEEILDLSGSIMPGAEAKMLLLQELFLHDKHLEERIKNSSWSETSKNEFYSRCFDTGAPYEFVHLEGGPATHSFFTTEPGTRSVLLVPLESKESRWGVLEVHLPGDEHPDREESFNFFLLGQGLVRMLENNKHLEKMVSIDRLTQLHNRNHYDEQLPLEMERAIRNRKSLAFLIMDIDDFKMVNDRYGHDVGDQVLKLVAHGARDHLRKIDLLFRYGGEEFIALLPGAGKEAAERTAERIREVVSKLRHTLEDGREVGVTISIGGCIFPNDAQKELDLFRKADDALYHSKREGKNRVTFYDAGGASAY</sequence>
<dbReference type="Gene3D" id="3.30.70.270">
    <property type="match status" value="1"/>
</dbReference>
<dbReference type="PROSITE" id="PS50887">
    <property type="entry name" value="GGDEF"/>
    <property type="match status" value="1"/>
</dbReference>
<evidence type="ECO:0000259" key="1">
    <source>
        <dbReference type="PROSITE" id="PS50887"/>
    </source>
</evidence>
<feature type="domain" description="GGDEF" evidence="1">
    <location>
        <begin position="298"/>
        <end position="432"/>
    </location>
</feature>
<dbReference type="SUPFAM" id="SSF55781">
    <property type="entry name" value="GAF domain-like"/>
    <property type="match status" value="1"/>
</dbReference>
<dbReference type="CDD" id="cd01949">
    <property type="entry name" value="GGDEF"/>
    <property type="match status" value="1"/>
</dbReference>
<dbReference type="SUPFAM" id="SSF55073">
    <property type="entry name" value="Nucleotide cyclase"/>
    <property type="match status" value="1"/>
</dbReference>